<proteinExistence type="predicted"/>
<keyword evidence="5" id="KW-0472">Membrane</keyword>
<dbReference type="Pfam" id="PF00560">
    <property type="entry name" value="LRR_1"/>
    <property type="match status" value="3"/>
</dbReference>
<dbReference type="FunFam" id="3.80.10.10:FF:000400">
    <property type="entry name" value="Nuclear pore complex protein NUP107"/>
    <property type="match status" value="1"/>
</dbReference>
<feature type="chain" id="PRO_5043439772" description="Leucine-rich repeat-containing N-terminal plant-type domain-containing protein" evidence="6">
    <location>
        <begin position="34"/>
        <end position="196"/>
    </location>
</feature>
<comment type="subcellular location">
    <subcellularLocation>
        <location evidence="1">Membrane</location>
    </subcellularLocation>
</comment>
<keyword evidence="9" id="KW-1185">Reference proteome</keyword>
<evidence type="ECO:0000313" key="9">
    <source>
        <dbReference type="Proteomes" id="UP000823749"/>
    </source>
</evidence>
<dbReference type="SUPFAM" id="SSF52058">
    <property type="entry name" value="L domain-like"/>
    <property type="match status" value="1"/>
</dbReference>
<evidence type="ECO:0000256" key="3">
    <source>
        <dbReference type="ARBA" id="ARBA00022729"/>
    </source>
</evidence>
<keyword evidence="2" id="KW-0433">Leucine-rich repeat</keyword>
<evidence type="ECO:0000256" key="1">
    <source>
        <dbReference type="ARBA" id="ARBA00004370"/>
    </source>
</evidence>
<evidence type="ECO:0000256" key="4">
    <source>
        <dbReference type="ARBA" id="ARBA00022737"/>
    </source>
</evidence>
<keyword evidence="4" id="KW-0677">Repeat</keyword>
<dbReference type="InterPro" id="IPR001611">
    <property type="entry name" value="Leu-rich_rpt"/>
</dbReference>
<accession>A0AAV6IFG4</accession>
<dbReference type="PANTHER" id="PTHR48010:SF55">
    <property type="entry name" value="OS01G0607900 PROTEIN"/>
    <property type="match status" value="1"/>
</dbReference>
<sequence>MSTSNTMTCFRGLTCFLLLVLVFGCAILPPVLSEDDVACLQGVKNAVANPSTLSSWTFSNSTVGFICSFVGATCWNDLENRLLGLDLGEMSLGGQIPSALQYCYSLQSLDLSGNNLTGPIPDDICNWLPFLVTIDLSNNQLTGPIPDDLANCTFLNKLVLSDNMLSGYIPSQLASLARLKTLSVANNELSGYASQF</sequence>
<dbReference type="PANTHER" id="PTHR48010">
    <property type="entry name" value="OS05G0588300 PROTEIN"/>
    <property type="match status" value="1"/>
</dbReference>
<dbReference type="Gene3D" id="3.80.10.10">
    <property type="entry name" value="Ribonuclease Inhibitor"/>
    <property type="match status" value="1"/>
</dbReference>
<dbReference type="InterPro" id="IPR013210">
    <property type="entry name" value="LRR_N_plant-typ"/>
</dbReference>
<reference evidence="8" key="1">
    <citation type="submission" date="2020-08" db="EMBL/GenBank/DDBJ databases">
        <title>Plant Genome Project.</title>
        <authorList>
            <person name="Zhang R.-G."/>
        </authorList>
    </citation>
    <scope>NUCLEOTIDE SEQUENCE</scope>
    <source>
        <strain evidence="8">WSP0</strain>
        <tissue evidence="8">Leaf</tissue>
    </source>
</reference>
<feature type="domain" description="Leucine-rich repeat-containing N-terminal plant-type" evidence="7">
    <location>
        <begin position="34"/>
        <end position="75"/>
    </location>
</feature>
<name>A0AAV6IFG4_9ERIC</name>
<feature type="signal peptide" evidence="6">
    <location>
        <begin position="1"/>
        <end position="33"/>
    </location>
</feature>
<evidence type="ECO:0000256" key="5">
    <source>
        <dbReference type="ARBA" id="ARBA00023136"/>
    </source>
</evidence>
<evidence type="ECO:0000259" key="7">
    <source>
        <dbReference type="Pfam" id="PF08263"/>
    </source>
</evidence>
<dbReference type="GO" id="GO:0016020">
    <property type="term" value="C:membrane"/>
    <property type="evidence" value="ECO:0007669"/>
    <property type="project" value="UniProtKB-SubCell"/>
</dbReference>
<dbReference type="PRINTS" id="PR00019">
    <property type="entry name" value="LEURICHRPT"/>
</dbReference>
<dbReference type="Pfam" id="PF08263">
    <property type="entry name" value="LRRNT_2"/>
    <property type="match status" value="1"/>
</dbReference>
<keyword evidence="3 6" id="KW-0732">Signal</keyword>
<comment type="caution">
    <text evidence="8">The sequence shown here is derived from an EMBL/GenBank/DDBJ whole genome shotgun (WGS) entry which is preliminary data.</text>
</comment>
<dbReference type="EMBL" id="JACTNZ010000010">
    <property type="protein sequence ID" value="KAG5527363.1"/>
    <property type="molecule type" value="Genomic_DNA"/>
</dbReference>
<dbReference type="InterPro" id="IPR050994">
    <property type="entry name" value="At_inactive_RLKs"/>
</dbReference>
<evidence type="ECO:0000256" key="6">
    <source>
        <dbReference type="SAM" id="SignalP"/>
    </source>
</evidence>
<gene>
    <name evidence="8" type="ORF">RHGRI_028299</name>
</gene>
<evidence type="ECO:0000256" key="2">
    <source>
        <dbReference type="ARBA" id="ARBA00022614"/>
    </source>
</evidence>
<dbReference type="InterPro" id="IPR032675">
    <property type="entry name" value="LRR_dom_sf"/>
</dbReference>
<dbReference type="AlphaFoldDB" id="A0AAV6IFG4"/>
<protein>
    <recommendedName>
        <fullName evidence="7">Leucine-rich repeat-containing N-terminal plant-type domain-containing protein</fullName>
    </recommendedName>
</protein>
<evidence type="ECO:0000313" key="8">
    <source>
        <dbReference type="EMBL" id="KAG5527363.1"/>
    </source>
</evidence>
<organism evidence="8 9">
    <name type="scientific">Rhododendron griersonianum</name>
    <dbReference type="NCBI Taxonomy" id="479676"/>
    <lineage>
        <taxon>Eukaryota</taxon>
        <taxon>Viridiplantae</taxon>
        <taxon>Streptophyta</taxon>
        <taxon>Embryophyta</taxon>
        <taxon>Tracheophyta</taxon>
        <taxon>Spermatophyta</taxon>
        <taxon>Magnoliopsida</taxon>
        <taxon>eudicotyledons</taxon>
        <taxon>Gunneridae</taxon>
        <taxon>Pentapetalae</taxon>
        <taxon>asterids</taxon>
        <taxon>Ericales</taxon>
        <taxon>Ericaceae</taxon>
        <taxon>Ericoideae</taxon>
        <taxon>Rhodoreae</taxon>
        <taxon>Rhododendron</taxon>
    </lineage>
</organism>
<dbReference type="Proteomes" id="UP000823749">
    <property type="component" value="Chromosome 10"/>
</dbReference>